<dbReference type="PANTHER" id="PTHR42090">
    <property type="match status" value="1"/>
</dbReference>
<feature type="compositionally biased region" description="Basic and acidic residues" evidence="1">
    <location>
        <begin position="82"/>
        <end position="91"/>
    </location>
</feature>
<dbReference type="AlphaFoldDB" id="A0AAI8YHB4"/>
<sequence length="140" mass="14661">MQSIRTLLRASSRAPASAARLTTNTTSIRLARPIHQSAALQLPYKDDQDRNSLKPRAHEYTGSGTDEGTAANEDAAFNPDKTSPEAAKETAGKGNDTNPLEVSPANPDTAKAGRGKEDDRPHGGQSKASRGGDAPKAGKV</sequence>
<proteinExistence type="predicted"/>
<name>A0AAI8YHB4_9PEZI</name>
<protein>
    <submittedName>
        <fullName evidence="2">Uu.00g122540.m01.CDS01</fullName>
    </submittedName>
</protein>
<accession>A0AAI8YHB4</accession>
<evidence type="ECO:0000256" key="1">
    <source>
        <dbReference type="SAM" id="MobiDB-lite"/>
    </source>
</evidence>
<gene>
    <name evidence="2" type="ORF">KHLLAP_LOCUS5328</name>
</gene>
<organism evidence="2 3">
    <name type="scientific">Anthostomella pinea</name>
    <dbReference type="NCBI Taxonomy" id="933095"/>
    <lineage>
        <taxon>Eukaryota</taxon>
        <taxon>Fungi</taxon>
        <taxon>Dikarya</taxon>
        <taxon>Ascomycota</taxon>
        <taxon>Pezizomycotina</taxon>
        <taxon>Sordariomycetes</taxon>
        <taxon>Xylariomycetidae</taxon>
        <taxon>Xylariales</taxon>
        <taxon>Xylariaceae</taxon>
        <taxon>Anthostomella</taxon>
    </lineage>
</organism>
<dbReference type="EMBL" id="CAUWAG010000007">
    <property type="protein sequence ID" value="CAJ2504860.1"/>
    <property type="molecule type" value="Genomic_DNA"/>
</dbReference>
<dbReference type="PANTHER" id="PTHR42090:SF1">
    <property type="match status" value="1"/>
</dbReference>
<feature type="compositionally biased region" description="Low complexity" evidence="1">
    <location>
        <begin position="1"/>
        <end position="23"/>
    </location>
</feature>
<evidence type="ECO:0000313" key="2">
    <source>
        <dbReference type="EMBL" id="CAJ2504860.1"/>
    </source>
</evidence>
<feature type="compositionally biased region" description="Basic and acidic residues" evidence="1">
    <location>
        <begin position="44"/>
        <end position="59"/>
    </location>
</feature>
<keyword evidence="3" id="KW-1185">Reference proteome</keyword>
<comment type="caution">
    <text evidence="2">The sequence shown here is derived from an EMBL/GenBank/DDBJ whole genome shotgun (WGS) entry which is preliminary data.</text>
</comment>
<evidence type="ECO:0000313" key="3">
    <source>
        <dbReference type="Proteomes" id="UP001295740"/>
    </source>
</evidence>
<reference evidence="2" key="1">
    <citation type="submission" date="2023-10" db="EMBL/GenBank/DDBJ databases">
        <authorList>
            <person name="Hackl T."/>
        </authorList>
    </citation>
    <scope>NUCLEOTIDE SEQUENCE</scope>
</reference>
<dbReference type="Proteomes" id="UP001295740">
    <property type="component" value="Unassembled WGS sequence"/>
</dbReference>
<feature type="region of interest" description="Disordered" evidence="1">
    <location>
        <begin position="1"/>
        <end position="140"/>
    </location>
</feature>